<dbReference type="InterPro" id="IPR000585">
    <property type="entry name" value="Hemopexin-like_dom"/>
</dbReference>
<organism evidence="14 15">
    <name type="scientific">Hyalella azteca</name>
    <name type="common">Amphipod</name>
    <dbReference type="NCBI Taxonomy" id="294128"/>
    <lineage>
        <taxon>Eukaryota</taxon>
        <taxon>Metazoa</taxon>
        <taxon>Ecdysozoa</taxon>
        <taxon>Arthropoda</taxon>
        <taxon>Crustacea</taxon>
        <taxon>Multicrustacea</taxon>
        <taxon>Malacostraca</taxon>
        <taxon>Eumalacostraca</taxon>
        <taxon>Peracarida</taxon>
        <taxon>Amphipoda</taxon>
        <taxon>Senticaudata</taxon>
        <taxon>Talitrida</taxon>
        <taxon>Talitroidea</taxon>
        <taxon>Hyalellidae</taxon>
        <taxon>Hyalella</taxon>
    </lineage>
</organism>
<evidence type="ECO:0000256" key="7">
    <source>
        <dbReference type="ARBA" id="ARBA00023049"/>
    </source>
</evidence>
<evidence type="ECO:0000256" key="1">
    <source>
        <dbReference type="ARBA" id="ARBA00010370"/>
    </source>
</evidence>
<evidence type="ECO:0000256" key="9">
    <source>
        <dbReference type="PIRSR" id="PIRSR621190-1"/>
    </source>
</evidence>
<dbReference type="PRINTS" id="PR00138">
    <property type="entry name" value="MATRIXIN"/>
</dbReference>
<dbReference type="InterPro" id="IPR036375">
    <property type="entry name" value="Hemopexin-like_dom_sf"/>
</dbReference>
<evidence type="ECO:0000313" key="14">
    <source>
        <dbReference type="Proteomes" id="UP000694843"/>
    </source>
</evidence>
<feature type="binding site" evidence="10">
    <location>
        <position position="448"/>
    </location>
    <ligand>
        <name>Ca(2+)</name>
        <dbReference type="ChEBI" id="CHEBI:29108"/>
        <label>4</label>
    </ligand>
</feature>
<comment type="cofactor">
    <cofactor evidence="10">
        <name>Ca(2+)</name>
        <dbReference type="ChEBI" id="CHEBI:29108"/>
    </cofactor>
    <text evidence="10">Can bind about 5 Ca(2+) ions per subunit.</text>
</comment>
<comment type="cofactor">
    <cofactor evidence="10">
        <name>Zn(2+)</name>
        <dbReference type="ChEBI" id="CHEBI:29105"/>
    </cofactor>
    <text evidence="10">Binds 2 Zn(2+) ions per subunit.</text>
</comment>
<evidence type="ECO:0000256" key="4">
    <source>
        <dbReference type="ARBA" id="ARBA00022737"/>
    </source>
</evidence>
<dbReference type="GeneID" id="108666290"/>
<dbReference type="SMART" id="SM00120">
    <property type="entry name" value="HX"/>
    <property type="match status" value="4"/>
</dbReference>
<dbReference type="Pfam" id="PF00413">
    <property type="entry name" value="Peptidase_M10"/>
    <property type="match status" value="1"/>
</dbReference>
<evidence type="ECO:0000259" key="13">
    <source>
        <dbReference type="SMART" id="SM00235"/>
    </source>
</evidence>
<feature type="binding site" evidence="10">
    <location>
        <position position="494"/>
    </location>
    <ligand>
        <name>Ca(2+)</name>
        <dbReference type="ChEBI" id="CHEBI:29108"/>
        <label>4</label>
    </ligand>
</feature>
<dbReference type="AlphaFoldDB" id="A0A8B7N433"/>
<dbReference type="KEGG" id="hazt:108666290"/>
<feature type="binding site" evidence="10">
    <location>
        <position position="338"/>
    </location>
    <ligand>
        <name>Zn(2+)</name>
        <dbReference type="ChEBI" id="CHEBI:29105"/>
        <label>2</label>
        <note>catalytic</note>
    </ligand>
</feature>
<keyword evidence="8" id="KW-0865">Zymogen</keyword>
<dbReference type="InterPro" id="IPR024079">
    <property type="entry name" value="MetalloPept_cat_dom_sf"/>
</dbReference>
<feature type="binding site" description="in inhibited form" evidence="10">
    <location>
        <position position="187"/>
    </location>
    <ligand>
        <name>Zn(2+)</name>
        <dbReference type="ChEBI" id="CHEBI:29105"/>
        <label>2</label>
        <note>catalytic</note>
    </ligand>
</feature>
<evidence type="ECO:0000313" key="15">
    <source>
        <dbReference type="RefSeq" id="XP_018008617.1"/>
    </source>
</evidence>
<dbReference type="Gene3D" id="3.40.390.10">
    <property type="entry name" value="Collagenase (Catalytic Domain)"/>
    <property type="match status" value="1"/>
</dbReference>
<protein>
    <submittedName>
        <fullName evidence="15">Matrix metalloproteinase-2-like</fullName>
    </submittedName>
</protein>
<evidence type="ECO:0000256" key="5">
    <source>
        <dbReference type="ARBA" id="ARBA00022801"/>
    </source>
</evidence>
<feature type="active site" evidence="9">
    <location>
        <position position="329"/>
    </location>
</feature>
<dbReference type="GO" id="GO:0008270">
    <property type="term" value="F:zinc ion binding"/>
    <property type="evidence" value="ECO:0007669"/>
    <property type="project" value="InterPro"/>
</dbReference>
<feature type="binding site" evidence="10">
    <location>
        <position position="450"/>
    </location>
    <ligand>
        <name>Ca(2+)</name>
        <dbReference type="ChEBI" id="CHEBI:29108"/>
        <label>5</label>
    </ligand>
</feature>
<feature type="compositionally biased region" description="Low complexity" evidence="12">
    <location>
        <begin position="416"/>
        <end position="425"/>
    </location>
</feature>
<dbReference type="InterPro" id="IPR021190">
    <property type="entry name" value="Pept_M10A"/>
</dbReference>
<evidence type="ECO:0000256" key="6">
    <source>
        <dbReference type="ARBA" id="ARBA00022833"/>
    </source>
</evidence>
<dbReference type="SMART" id="SM00235">
    <property type="entry name" value="ZnMc"/>
    <property type="match status" value="1"/>
</dbReference>
<feature type="binding site" evidence="10">
    <location>
        <position position="289"/>
    </location>
    <ligand>
        <name>Zn(2+)</name>
        <dbReference type="ChEBI" id="CHEBI:29105"/>
        <label>1</label>
    </ligand>
</feature>
<evidence type="ECO:0000256" key="11">
    <source>
        <dbReference type="PROSITE-ProRule" id="PRU01011"/>
    </source>
</evidence>
<dbReference type="PROSITE" id="PS51642">
    <property type="entry name" value="HEMOPEXIN_2"/>
    <property type="match status" value="3"/>
</dbReference>
<feature type="compositionally biased region" description="Low complexity" evidence="12">
    <location>
        <begin position="386"/>
        <end position="406"/>
    </location>
</feature>
<feature type="binding site" evidence="10">
    <location>
        <position position="298"/>
    </location>
    <ligand>
        <name>Ca(2+)</name>
        <dbReference type="ChEBI" id="CHEBI:29108"/>
        <label>2</label>
    </ligand>
</feature>
<dbReference type="InterPro" id="IPR006026">
    <property type="entry name" value="Peptidase_Metallo"/>
</dbReference>
<dbReference type="CDD" id="cd04278">
    <property type="entry name" value="ZnMc_MMP"/>
    <property type="match status" value="1"/>
</dbReference>
<dbReference type="InterPro" id="IPR018487">
    <property type="entry name" value="Hemopexin-like_repeat"/>
</dbReference>
<dbReference type="InterPro" id="IPR033739">
    <property type="entry name" value="M10A_MMP"/>
</dbReference>
<feature type="region of interest" description="Disordered" evidence="12">
    <location>
        <begin position="378"/>
        <end position="435"/>
    </location>
</feature>
<dbReference type="SUPFAM" id="SSF55486">
    <property type="entry name" value="Metalloproteases ('zincins'), catalytic domain"/>
    <property type="match status" value="1"/>
</dbReference>
<feature type="binding site" evidence="10">
    <location>
        <position position="296"/>
    </location>
    <ligand>
        <name>Ca(2+)</name>
        <dbReference type="ChEBI" id="CHEBI:29108"/>
        <label>2</label>
    </ligand>
</feature>
<feature type="repeat" description="Hemopexin" evidence="11">
    <location>
        <begin position="444"/>
        <end position="486"/>
    </location>
</feature>
<dbReference type="PANTHER" id="PTHR10201:SF294">
    <property type="entry name" value="MATRIX METALLOPROTEINASE 16"/>
    <property type="match status" value="1"/>
</dbReference>
<name>A0A8B7N433_HYAAZ</name>
<feature type="compositionally biased region" description="Low complexity" evidence="12">
    <location>
        <begin position="157"/>
        <end position="170"/>
    </location>
</feature>
<feature type="binding site" evidence="10">
    <location>
        <position position="346"/>
    </location>
    <ligand>
        <name>Zn(2+)</name>
        <dbReference type="ChEBI" id="CHEBI:29105"/>
        <label>2</label>
        <note>catalytic</note>
    </ligand>
</feature>
<dbReference type="CDD" id="cd00094">
    <property type="entry name" value="HX"/>
    <property type="match status" value="1"/>
</dbReference>
<evidence type="ECO:0000256" key="3">
    <source>
        <dbReference type="ARBA" id="ARBA00022723"/>
    </source>
</evidence>
<feature type="binding site" evidence="10">
    <location>
        <position position="305"/>
    </location>
    <ligand>
        <name>Ca(2+)</name>
        <dbReference type="ChEBI" id="CHEBI:29108"/>
        <label>1</label>
    </ligand>
</feature>
<feature type="binding site" evidence="10">
    <location>
        <position position="328"/>
    </location>
    <ligand>
        <name>Zn(2+)</name>
        <dbReference type="ChEBI" id="CHEBI:29105"/>
        <label>2</label>
        <note>catalytic</note>
    </ligand>
</feature>
<feature type="binding site" evidence="10">
    <location>
        <position position="496"/>
    </location>
    <ligand>
        <name>Ca(2+)</name>
        <dbReference type="ChEBI" id="CHEBI:29108"/>
        <label>5</label>
    </ligand>
</feature>
<keyword evidence="6 10" id="KW-0862">Zinc</keyword>
<dbReference type="Proteomes" id="UP000694843">
    <property type="component" value="Unplaced"/>
</dbReference>
<keyword evidence="14" id="KW-1185">Reference proteome</keyword>
<feature type="binding site" evidence="10">
    <location>
        <position position="302"/>
    </location>
    <ligand>
        <name>Ca(2+)</name>
        <dbReference type="ChEBI" id="CHEBI:29108"/>
        <label>3</label>
    </ligand>
</feature>
<keyword evidence="10" id="KW-0106">Calcium</keyword>
<proteinExistence type="inferred from homology"/>
<feature type="binding site" evidence="10">
    <location>
        <position position="282"/>
    </location>
    <ligand>
        <name>Ca(2+)</name>
        <dbReference type="ChEBI" id="CHEBI:29108"/>
        <label>3</label>
    </ligand>
</feature>
<gene>
    <name evidence="15" type="primary">LOC108666290</name>
</gene>
<dbReference type="GO" id="GO:0030198">
    <property type="term" value="P:extracellular matrix organization"/>
    <property type="evidence" value="ECO:0007669"/>
    <property type="project" value="TreeGrafter"/>
</dbReference>
<evidence type="ECO:0000256" key="2">
    <source>
        <dbReference type="ARBA" id="ARBA00022670"/>
    </source>
</evidence>
<feature type="binding site" evidence="10">
    <location>
        <position position="264"/>
    </location>
    <ligand>
        <name>Ca(2+)</name>
        <dbReference type="ChEBI" id="CHEBI:29108"/>
        <label>2</label>
    </ligand>
</feature>
<dbReference type="InterPro" id="IPR001818">
    <property type="entry name" value="Pept_M10_metallopeptidase"/>
</dbReference>
<keyword evidence="5" id="KW-0378">Hydrolase</keyword>
<dbReference type="RefSeq" id="XP_018008617.1">
    <property type="nucleotide sequence ID" value="XM_018153128.2"/>
</dbReference>
<evidence type="ECO:0000256" key="10">
    <source>
        <dbReference type="PIRSR" id="PIRSR621190-2"/>
    </source>
</evidence>
<dbReference type="SUPFAM" id="SSF50923">
    <property type="entry name" value="Hemopexin-like domain"/>
    <property type="match status" value="1"/>
</dbReference>
<dbReference type="OrthoDB" id="406838at2759"/>
<feature type="compositionally biased region" description="Polar residues" evidence="12">
    <location>
        <begin position="106"/>
        <end position="142"/>
    </location>
</feature>
<feature type="binding site" evidence="10">
    <location>
        <position position="274"/>
    </location>
    <ligand>
        <name>Zn(2+)</name>
        <dbReference type="ChEBI" id="CHEBI:29105"/>
        <label>1</label>
    </ligand>
</feature>
<feature type="region of interest" description="Disordered" evidence="12">
    <location>
        <begin position="106"/>
        <end position="174"/>
    </location>
</feature>
<dbReference type="GO" id="GO:0005615">
    <property type="term" value="C:extracellular space"/>
    <property type="evidence" value="ECO:0007669"/>
    <property type="project" value="TreeGrafter"/>
</dbReference>
<dbReference type="Gene3D" id="2.110.10.10">
    <property type="entry name" value="Hemopexin-like domain"/>
    <property type="match status" value="1"/>
</dbReference>
<feature type="binding site" evidence="10">
    <location>
        <position position="276"/>
    </location>
    <ligand>
        <name>Zn(2+)</name>
        <dbReference type="ChEBI" id="CHEBI:29105"/>
        <label>1</label>
    </ligand>
</feature>
<feature type="binding site" evidence="10">
    <location>
        <position position="281"/>
    </location>
    <ligand>
        <name>Ca(2+)</name>
        <dbReference type="ChEBI" id="CHEBI:29108"/>
        <label>3</label>
    </ligand>
</feature>
<sequence length="641" mass="71944">MSIPKCALSYRYLIISIYILSSCSSQRIDLTGTVSTLANFQTRHNNLLNDEQELSVECSYNSSQSVGNSSGLRPSRDLVSNISSVINSSHYSDVFKPVERINGQSSPFETVSGKSSSHLESHQNVSQLNRSTLNKRTALQKRNSGDKISLHPSPTTENVNSSNSASSVESKLPRDESHFRNTSYRFCGVLDVQNSSLHQRVKRYVLEGSKWEKLEVTWAIVKKTESSTISHNQVMHDLYQAFKLWSDVSKLKFVEVHPETPKIDIAVGFYTLDHRDRYPFDGPGGTLAHAFYPGSGGDVHFDDQEVFMRHSEAIGSTSGTSFLVTAAHELGHSLGLQHSNEHTALMAPYYQSYPETFELPDDDRRAIQALYGVPDSGLNPYRPQFTTPDTTTTTSTSTTPTTTTTTREPNQPPVVPRTTVPTTVPNQGSCKPKSTGLEIPDACSTSFDAITYFRGELYFFKDKFLWRLPMLTSEYPSELERLGLEAFSGLEKIDAAFETPNGKSLVIFSGEKFIKTTLHRNTESIEKGKLVDLGIKNVSKIDAAMIWGRNGYAYLFSGDLYWRLGSDGKVENDYPRPMDVWRGVPYNISAAVSVGVKTYFFYERTFWPFDNQKMSVVDPPRLISSFFFDCPYPVHEERQIC</sequence>
<dbReference type="GO" id="GO:0030574">
    <property type="term" value="P:collagen catabolic process"/>
    <property type="evidence" value="ECO:0007669"/>
    <property type="project" value="TreeGrafter"/>
</dbReference>
<feature type="binding site" evidence="10">
    <location>
        <position position="332"/>
    </location>
    <ligand>
        <name>Zn(2+)</name>
        <dbReference type="ChEBI" id="CHEBI:29105"/>
        <label>2</label>
        <note>catalytic</note>
    </ligand>
</feature>
<dbReference type="PROSITE" id="PS51257">
    <property type="entry name" value="PROKAR_LIPOPROTEIN"/>
    <property type="match status" value="1"/>
</dbReference>
<dbReference type="GO" id="GO:0031012">
    <property type="term" value="C:extracellular matrix"/>
    <property type="evidence" value="ECO:0007669"/>
    <property type="project" value="InterPro"/>
</dbReference>
<keyword evidence="2" id="KW-0645">Protease</keyword>
<accession>A0A8B7N433</accession>
<feature type="binding site" evidence="10">
    <location>
        <position position="305"/>
    </location>
    <ligand>
        <name>Ca(2+)</name>
        <dbReference type="ChEBI" id="CHEBI:29108"/>
        <label>3</label>
    </ligand>
</feature>
<feature type="binding site" evidence="10">
    <location>
        <position position="300"/>
    </location>
    <ligand>
        <name>Zn(2+)</name>
        <dbReference type="ChEBI" id="CHEBI:29105"/>
        <label>1</label>
    </ligand>
</feature>
<feature type="binding site" evidence="10">
    <location>
        <position position="303"/>
    </location>
    <ligand>
        <name>Ca(2+)</name>
        <dbReference type="ChEBI" id="CHEBI:29108"/>
        <label>1</label>
    </ligand>
</feature>
<keyword evidence="7" id="KW-0482">Metalloprotease</keyword>
<dbReference type="GO" id="GO:0004222">
    <property type="term" value="F:metalloendopeptidase activity"/>
    <property type="evidence" value="ECO:0007669"/>
    <property type="project" value="InterPro"/>
</dbReference>
<evidence type="ECO:0000256" key="12">
    <source>
        <dbReference type="SAM" id="MobiDB-lite"/>
    </source>
</evidence>
<dbReference type="GO" id="GO:0006508">
    <property type="term" value="P:proteolysis"/>
    <property type="evidence" value="ECO:0007669"/>
    <property type="project" value="UniProtKB-KW"/>
</dbReference>
<feature type="repeat" description="Hemopexin" evidence="11">
    <location>
        <begin position="585"/>
        <end position="630"/>
    </location>
</feature>
<dbReference type="PANTHER" id="PTHR10201">
    <property type="entry name" value="MATRIX METALLOPROTEINASE"/>
    <property type="match status" value="1"/>
</dbReference>
<feature type="domain" description="Peptidase metallopeptidase" evidence="13">
    <location>
        <begin position="207"/>
        <end position="373"/>
    </location>
</feature>
<comment type="similarity">
    <text evidence="1">Belongs to the peptidase M10A family.</text>
</comment>
<feature type="binding site" evidence="10">
    <location>
        <position position="544"/>
    </location>
    <ligand>
        <name>Ca(2+)</name>
        <dbReference type="ChEBI" id="CHEBI:29108"/>
        <label>5</label>
    </ligand>
</feature>
<reference evidence="15" key="1">
    <citation type="submission" date="2025-08" db="UniProtKB">
        <authorList>
            <consortium name="RefSeq"/>
        </authorList>
    </citation>
    <scope>IDENTIFICATION</scope>
    <source>
        <tissue evidence="15">Whole organism</tissue>
    </source>
</reference>
<evidence type="ECO:0000256" key="8">
    <source>
        <dbReference type="ARBA" id="ARBA00023145"/>
    </source>
</evidence>
<keyword evidence="3 10" id="KW-0479">Metal-binding</keyword>
<keyword evidence="4" id="KW-0677">Repeat</keyword>
<feature type="repeat" description="Hemopexin" evidence="11">
    <location>
        <begin position="538"/>
        <end position="584"/>
    </location>
</feature>
<dbReference type="Pfam" id="PF00045">
    <property type="entry name" value="Hemopexin"/>
    <property type="match status" value="3"/>
</dbReference>